<dbReference type="Pfam" id="PF10539">
    <property type="entry name" value="Dev_Cell_Death"/>
    <property type="match status" value="1"/>
</dbReference>
<dbReference type="PANTHER" id="PTHR46034">
    <property type="match status" value="1"/>
</dbReference>
<dbReference type="AlphaFoldDB" id="A0AAW1SIR7"/>
<dbReference type="SMART" id="SM00767">
    <property type="entry name" value="DCD"/>
    <property type="match status" value="1"/>
</dbReference>
<dbReference type="Gene3D" id="2.120.10.80">
    <property type="entry name" value="Kelch-type beta propeller"/>
    <property type="match status" value="2"/>
</dbReference>
<feature type="compositionally biased region" description="Low complexity" evidence="2">
    <location>
        <begin position="234"/>
        <end position="246"/>
    </location>
</feature>
<dbReference type="Pfam" id="PF01344">
    <property type="entry name" value="Kelch_1"/>
    <property type="match status" value="5"/>
</dbReference>
<dbReference type="SUPFAM" id="SSF117281">
    <property type="entry name" value="Kelch motif"/>
    <property type="match status" value="1"/>
</dbReference>
<dbReference type="InterPro" id="IPR013989">
    <property type="entry name" value="Dev_and_cell_death_domain"/>
</dbReference>
<feature type="region of interest" description="Disordered" evidence="2">
    <location>
        <begin position="155"/>
        <end position="177"/>
    </location>
</feature>
<evidence type="ECO:0000313" key="5">
    <source>
        <dbReference type="Proteomes" id="UP001445335"/>
    </source>
</evidence>
<feature type="domain" description="DCD" evidence="3">
    <location>
        <begin position="32"/>
        <end position="165"/>
    </location>
</feature>
<proteinExistence type="predicted"/>
<dbReference type="GO" id="GO:0034976">
    <property type="term" value="P:response to endoplasmic reticulum stress"/>
    <property type="evidence" value="ECO:0007669"/>
    <property type="project" value="InterPro"/>
</dbReference>
<keyword evidence="1" id="KW-0175">Coiled coil</keyword>
<feature type="compositionally biased region" description="Low complexity" evidence="2">
    <location>
        <begin position="211"/>
        <end position="227"/>
    </location>
</feature>
<dbReference type="EMBL" id="JALJOU010000002">
    <property type="protein sequence ID" value="KAK9845712.1"/>
    <property type="molecule type" value="Genomic_DNA"/>
</dbReference>
<accession>A0AAW1SIR7</accession>
<feature type="coiled-coil region" evidence="1">
    <location>
        <begin position="376"/>
        <end position="410"/>
    </location>
</feature>
<keyword evidence="5" id="KW-1185">Reference proteome</keyword>
<feature type="compositionally biased region" description="Polar residues" evidence="2">
    <location>
        <begin position="1"/>
        <end position="12"/>
    </location>
</feature>
<feature type="compositionally biased region" description="Polar residues" evidence="2">
    <location>
        <begin position="307"/>
        <end position="318"/>
    </location>
</feature>
<dbReference type="PANTHER" id="PTHR46034:SF7">
    <property type="entry name" value="INFLUENZA VIRUS NS1A-BINDING PROTEIN"/>
    <property type="match status" value="1"/>
</dbReference>
<dbReference type="InterPro" id="IPR015915">
    <property type="entry name" value="Kelch-typ_b-propeller"/>
</dbReference>
<organism evidence="4 5">
    <name type="scientific">Elliptochloris bilobata</name>
    <dbReference type="NCBI Taxonomy" id="381761"/>
    <lineage>
        <taxon>Eukaryota</taxon>
        <taxon>Viridiplantae</taxon>
        <taxon>Chlorophyta</taxon>
        <taxon>core chlorophytes</taxon>
        <taxon>Trebouxiophyceae</taxon>
        <taxon>Trebouxiophyceae incertae sedis</taxon>
        <taxon>Elliptochloris clade</taxon>
        <taxon>Elliptochloris</taxon>
    </lineage>
</organism>
<dbReference type="Proteomes" id="UP001445335">
    <property type="component" value="Unassembled WGS sequence"/>
</dbReference>
<feature type="region of interest" description="Disordered" evidence="2">
    <location>
        <begin position="1"/>
        <end position="25"/>
    </location>
</feature>
<gene>
    <name evidence="4" type="ORF">WJX81_000252</name>
</gene>
<evidence type="ECO:0000313" key="4">
    <source>
        <dbReference type="EMBL" id="KAK9845712.1"/>
    </source>
</evidence>
<sequence>MGAGRKTQTYDVDSQGGHGQRNFEDNQRNLGDELGGCIFGCTKETYEECVTELVFGLPKAHWCYVSWIAAGIPIFLFSYSDRKLHGIFRSVTDGALNINPRGWCCGGQTRTQYPAQVQVEWYRKCEPLVPAEYQPIIRNCYYEYEGGRKDAANGGMDAGAAPEPSGMSADDFPALGGPAKGTAWSKPLIRPNSSSSAASKAAAGAGALTSAAAGSAPAKGNGKAAVRNAKKAHAAPGGAAAAPEQRGAAGTGAAAASAATRPTAVAAKPAAGPADDVEAPGTPTTQRGEAKAGGAAAWGAEEARAGTQSASTAGSNASGEEFFCDPGALEVAGAGPVPSAEEVTSSLTAAHAAVANVDVEAADALWHALTDMVALLDRARAERLSIARVINRLQTENAAMKAEVIALRRDTAAIGRVAGVAVSPVSSLTAVNGPTAPGQEMWLLGGNNGAWMNTMEVWAPKRKLAVAYAATMPNARGYGGAAAIGREIYTVGGGNGINWYRSAHKYQVDTKEWFEMAPMGSIRGSPAAVALNGKLFVMGGGEVGVHLASTEVLEPELNAWLAGPTLSCKRFATAAAALNGAIYIAGGYDGSQYLTSAEMLDPRVGKWKRMADMKIKRGSQAMTAVNGQILAVGGWDSSAFLNSVEAFDPRKGVWREVASMAAGRAYGAAAALDGVVYAIGGMRGQEHNELVERYDRGADAWVAVELAPGAEPFKCAFMSCCVL</sequence>
<dbReference type="SMART" id="SM00612">
    <property type="entry name" value="Kelch"/>
    <property type="match status" value="6"/>
</dbReference>
<dbReference type="InterPro" id="IPR044832">
    <property type="entry name" value="NRP-like"/>
</dbReference>
<evidence type="ECO:0000256" key="1">
    <source>
        <dbReference type="SAM" id="Coils"/>
    </source>
</evidence>
<protein>
    <recommendedName>
        <fullName evidence="3">DCD domain-containing protein</fullName>
    </recommendedName>
</protein>
<evidence type="ECO:0000259" key="3">
    <source>
        <dbReference type="PROSITE" id="PS51222"/>
    </source>
</evidence>
<feature type="compositionally biased region" description="Low complexity" evidence="2">
    <location>
        <begin position="260"/>
        <end position="274"/>
    </location>
</feature>
<name>A0AAW1SIR7_9CHLO</name>
<evidence type="ECO:0000256" key="2">
    <source>
        <dbReference type="SAM" id="MobiDB-lite"/>
    </source>
</evidence>
<comment type="caution">
    <text evidence="4">The sequence shown here is derived from an EMBL/GenBank/DDBJ whole genome shotgun (WGS) entry which is preliminary data.</text>
</comment>
<reference evidence="4 5" key="1">
    <citation type="journal article" date="2024" name="Nat. Commun.">
        <title>Phylogenomics reveals the evolutionary origins of lichenization in chlorophyte algae.</title>
        <authorList>
            <person name="Puginier C."/>
            <person name="Libourel C."/>
            <person name="Otte J."/>
            <person name="Skaloud P."/>
            <person name="Haon M."/>
            <person name="Grisel S."/>
            <person name="Petersen M."/>
            <person name="Berrin J.G."/>
            <person name="Delaux P.M."/>
            <person name="Dal Grande F."/>
            <person name="Keller J."/>
        </authorList>
    </citation>
    <scope>NUCLEOTIDE SEQUENCE [LARGE SCALE GENOMIC DNA]</scope>
    <source>
        <strain evidence="4 5">SAG 245.80</strain>
    </source>
</reference>
<dbReference type="InterPro" id="IPR006652">
    <property type="entry name" value="Kelch_1"/>
</dbReference>
<feature type="region of interest" description="Disordered" evidence="2">
    <location>
        <begin position="211"/>
        <end position="246"/>
    </location>
</feature>
<dbReference type="PROSITE" id="PS51222">
    <property type="entry name" value="DCD"/>
    <property type="match status" value="1"/>
</dbReference>
<feature type="region of interest" description="Disordered" evidence="2">
    <location>
        <begin position="260"/>
        <end position="318"/>
    </location>
</feature>